<dbReference type="GO" id="GO:0035438">
    <property type="term" value="F:cyclic-di-GMP binding"/>
    <property type="evidence" value="ECO:0007669"/>
    <property type="project" value="InterPro"/>
</dbReference>
<dbReference type="Gene3D" id="2.40.10.220">
    <property type="entry name" value="predicted glycosyltransferase like domains"/>
    <property type="match status" value="1"/>
</dbReference>
<dbReference type="AlphaFoldDB" id="A0A4Q1RG55"/>
<gene>
    <name evidence="2" type="ORF">ETP43_04910</name>
</gene>
<name>A0A4Q1RG55_9FIRM</name>
<accession>A0A4Q1RG55</accession>
<dbReference type="RefSeq" id="WP_129257224.1">
    <property type="nucleotide sequence ID" value="NZ_SDKC01000001.1"/>
</dbReference>
<proteinExistence type="predicted"/>
<organism evidence="2 3">
    <name type="scientific">Blautia faecicola</name>
    <dbReference type="NCBI Taxonomy" id="2509240"/>
    <lineage>
        <taxon>Bacteria</taxon>
        <taxon>Bacillati</taxon>
        <taxon>Bacillota</taxon>
        <taxon>Clostridia</taxon>
        <taxon>Lachnospirales</taxon>
        <taxon>Lachnospiraceae</taxon>
        <taxon>Blautia</taxon>
    </lineage>
</organism>
<dbReference type="Proteomes" id="UP000290106">
    <property type="component" value="Unassembled WGS sequence"/>
</dbReference>
<evidence type="ECO:0000313" key="3">
    <source>
        <dbReference type="Proteomes" id="UP000290106"/>
    </source>
</evidence>
<comment type="caution">
    <text evidence="2">The sequence shown here is derived from an EMBL/GenBank/DDBJ whole genome shotgun (WGS) entry which is preliminary data.</text>
</comment>
<dbReference type="Pfam" id="PF07238">
    <property type="entry name" value="PilZ"/>
    <property type="match status" value="1"/>
</dbReference>
<dbReference type="EMBL" id="SDKC01000001">
    <property type="protein sequence ID" value="RXS74610.1"/>
    <property type="molecule type" value="Genomic_DNA"/>
</dbReference>
<keyword evidence="3" id="KW-1185">Reference proteome</keyword>
<reference evidence="2 3" key="1">
    <citation type="submission" date="2019-01" db="EMBL/GenBank/DDBJ databases">
        <title>Blautia sp. nov. KGMB01111 isolated human feces.</title>
        <authorList>
            <person name="Park J.-E."/>
            <person name="Kim J.-S."/>
            <person name="Park S.-H."/>
        </authorList>
    </citation>
    <scope>NUCLEOTIDE SEQUENCE [LARGE SCALE GENOMIC DNA]</scope>
    <source>
        <strain evidence="2 3">KGMB01111</strain>
    </source>
</reference>
<evidence type="ECO:0000259" key="1">
    <source>
        <dbReference type="Pfam" id="PF07238"/>
    </source>
</evidence>
<feature type="domain" description="PilZ" evidence="1">
    <location>
        <begin position="104"/>
        <end position="219"/>
    </location>
</feature>
<dbReference type="InterPro" id="IPR009875">
    <property type="entry name" value="PilZ_domain"/>
</dbReference>
<evidence type="ECO:0000313" key="2">
    <source>
        <dbReference type="EMBL" id="RXS74610.1"/>
    </source>
</evidence>
<dbReference type="OrthoDB" id="1975713at2"/>
<sequence length="227" mass="26102">MAGNIQIKHGTKMRMAFDVPAGQEPQFSMISTFNKALDESAFLVSVPMVDGKALVADETKKILFRYGEGEEQAIVAGYVDDVVKEGIRRYWKVRRVTENRQFIQRRDVRMKIELPVTYMQDTWALNSEGEIDKEQGETMDISNNGLAVYMNHWFEVGESCIFTLPRLGTASDGQPEHEVVGAICWMRELPKGGPFRFLAGTQLRFSNLDERRQMQEYVAYVKKRYKL</sequence>
<protein>
    <submittedName>
        <fullName evidence="2">PilZ domain-containing protein</fullName>
    </submittedName>
</protein>